<accession>A0A815VD24</accession>
<evidence type="ECO:0000256" key="1">
    <source>
        <dbReference type="SAM" id="SignalP"/>
    </source>
</evidence>
<keyword evidence="4" id="KW-1185">Reference proteome</keyword>
<dbReference type="Proteomes" id="UP000663852">
    <property type="component" value="Unassembled WGS sequence"/>
</dbReference>
<keyword evidence="1" id="KW-0732">Signal</keyword>
<dbReference type="EMBL" id="CAJNOJ010000886">
    <property type="protein sequence ID" value="CAF1531389.1"/>
    <property type="molecule type" value="Genomic_DNA"/>
</dbReference>
<sequence length="107" mass="12681">MRFCLFLVTLRLVVYAQFNLNVTDRIVDTDFDCLHYYVPSEVIDMQLDVSIKQVIKYCIRPTNDQFSNFEENYYQNPIFEQLCRSNVTIEDLLSWSASVDSVEQYSI</sequence>
<feature type="signal peptide" evidence="1">
    <location>
        <begin position="1"/>
        <end position="16"/>
    </location>
</feature>
<evidence type="ECO:0000313" key="4">
    <source>
        <dbReference type="Proteomes" id="UP000663828"/>
    </source>
</evidence>
<organism evidence="2 5">
    <name type="scientific">Adineta ricciae</name>
    <name type="common">Rotifer</name>
    <dbReference type="NCBI Taxonomy" id="249248"/>
    <lineage>
        <taxon>Eukaryota</taxon>
        <taxon>Metazoa</taxon>
        <taxon>Spiralia</taxon>
        <taxon>Gnathifera</taxon>
        <taxon>Rotifera</taxon>
        <taxon>Eurotatoria</taxon>
        <taxon>Bdelloidea</taxon>
        <taxon>Adinetida</taxon>
        <taxon>Adinetidae</taxon>
        <taxon>Adineta</taxon>
    </lineage>
</organism>
<dbReference type="OrthoDB" id="10063650at2759"/>
<feature type="chain" id="PRO_5036229042" evidence="1">
    <location>
        <begin position="17"/>
        <end position="107"/>
    </location>
</feature>
<evidence type="ECO:0000313" key="3">
    <source>
        <dbReference type="EMBL" id="CAF1676098.1"/>
    </source>
</evidence>
<proteinExistence type="predicted"/>
<dbReference type="Proteomes" id="UP000663828">
    <property type="component" value="Unassembled WGS sequence"/>
</dbReference>
<dbReference type="EMBL" id="CAJNOR010013973">
    <property type="protein sequence ID" value="CAF1676098.1"/>
    <property type="molecule type" value="Genomic_DNA"/>
</dbReference>
<dbReference type="AlphaFoldDB" id="A0A815VD24"/>
<reference evidence="2" key="1">
    <citation type="submission" date="2021-02" db="EMBL/GenBank/DDBJ databases">
        <authorList>
            <person name="Nowell W R."/>
        </authorList>
    </citation>
    <scope>NUCLEOTIDE SEQUENCE</scope>
</reference>
<evidence type="ECO:0000313" key="2">
    <source>
        <dbReference type="EMBL" id="CAF1531389.1"/>
    </source>
</evidence>
<protein>
    <submittedName>
        <fullName evidence="2">Uncharacterized protein</fullName>
    </submittedName>
</protein>
<comment type="caution">
    <text evidence="2">The sequence shown here is derived from an EMBL/GenBank/DDBJ whole genome shotgun (WGS) entry which is preliminary data.</text>
</comment>
<gene>
    <name evidence="2" type="ORF">EDS130_LOCUS44601</name>
    <name evidence="3" type="ORF">XAT740_LOCUS59630</name>
</gene>
<name>A0A815VD24_ADIRI</name>
<evidence type="ECO:0000313" key="5">
    <source>
        <dbReference type="Proteomes" id="UP000663852"/>
    </source>
</evidence>